<proteinExistence type="predicted"/>
<evidence type="ECO:0000313" key="4">
    <source>
        <dbReference type="Proteomes" id="UP000035352"/>
    </source>
</evidence>
<dbReference type="Gene3D" id="3.30.70.1230">
    <property type="entry name" value="Nucleotide cyclase"/>
    <property type="match status" value="1"/>
</dbReference>
<dbReference type="PANTHER" id="PTHR43081:SF1">
    <property type="entry name" value="ADENYLATE CYCLASE, TERMINAL-DIFFERENTIATION SPECIFIC"/>
    <property type="match status" value="1"/>
</dbReference>
<dbReference type="InterPro" id="IPR000253">
    <property type="entry name" value="FHA_dom"/>
</dbReference>
<organism evidence="3 4">
    <name type="scientific">Caldimonas brevitalea</name>
    <dbReference type="NCBI Taxonomy" id="413882"/>
    <lineage>
        <taxon>Bacteria</taxon>
        <taxon>Pseudomonadati</taxon>
        <taxon>Pseudomonadota</taxon>
        <taxon>Betaproteobacteria</taxon>
        <taxon>Burkholderiales</taxon>
        <taxon>Sphaerotilaceae</taxon>
        <taxon>Caldimonas</taxon>
    </lineage>
</organism>
<dbReference type="SUPFAM" id="SSF49879">
    <property type="entry name" value="SMAD/FHA domain"/>
    <property type="match status" value="1"/>
</dbReference>
<dbReference type="PROSITE" id="PS50006">
    <property type="entry name" value="FHA_DOMAIN"/>
    <property type="match status" value="1"/>
</dbReference>
<sequence>MTPSSDRTVLFADLRGSTALYGSLGNAQAATIVTQTIGLLCNVVTRLGGHVVKTLGDGLMAVFEGPQAGVDAACGMQESIDRILAEADTGTPALKLYVGLAHGEIVEVAGDCFGDAVNVAARLLDHAGDNEVLITGAVYDGLDEANQARFRSLERLHLRGRSEPCHVFRLEARHQGTGVSTFFADFTDTSYADCIRLALAGDAPQQLFSSQQTPVILGRSPESTFCIDDARVSRLHARIEWHGGNFHLSDQSSNGSYVQFNGRGEVIVLRRGVCMLHGSGVIGLGASPVDPKAACVHFEVISYSSQSPAPMA</sequence>
<dbReference type="GO" id="GO:0004016">
    <property type="term" value="F:adenylate cyclase activity"/>
    <property type="evidence" value="ECO:0007669"/>
    <property type="project" value="UniProtKB-ARBA"/>
</dbReference>
<dbReference type="OrthoDB" id="9801841at2"/>
<accession>A0A0G3BPZ2</accession>
<name>A0A0G3BPZ2_9BURK</name>
<dbReference type="KEGG" id="pbh:AAW51_1939"/>
<dbReference type="CDD" id="cd00060">
    <property type="entry name" value="FHA"/>
    <property type="match status" value="1"/>
</dbReference>
<dbReference type="GO" id="GO:0035556">
    <property type="term" value="P:intracellular signal transduction"/>
    <property type="evidence" value="ECO:0007669"/>
    <property type="project" value="InterPro"/>
</dbReference>
<reference evidence="3 4" key="1">
    <citation type="submission" date="2015-05" db="EMBL/GenBank/DDBJ databases">
        <authorList>
            <person name="Tang B."/>
            <person name="Yu Y."/>
        </authorList>
    </citation>
    <scope>NUCLEOTIDE SEQUENCE [LARGE SCALE GENOMIC DNA]</scope>
    <source>
        <strain evidence="3 4">DSM 7029</strain>
    </source>
</reference>
<feature type="domain" description="Guanylate cyclase" evidence="2">
    <location>
        <begin position="8"/>
        <end position="124"/>
    </location>
</feature>
<dbReference type="PATRIC" id="fig|413882.6.peg.2039"/>
<evidence type="ECO:0000313" key="3">
    <source>
        <dbReference type="EMBL" id="AKJ28630.1"/>
    </source>
</evidence>
<keyword evidence="4" id="KW-1185">Reference proteome</keyword>
<evidence type="ECO:0000259" key="2">
    <source>
        <dbReference type="PROSITE" id="PS50125"/>
    </source>
</evidence>
<dbReference type="PANTHER" id="PTHR43081">
    <property type="entry name" value="ADENYLATE CYCLASE, TERMINAL-DIFFERENTIATION SPECIFIC-RELATED"/>
    <property type="match status" value="1"/>
</dbReference>
<dbReference type="InterPro" id="IPR029787">
    <property type="entry name" value="Nucleotide_cyclase"/>
</dbReference>
<dbReference type="RefSeq" id="WP_047194450.1">
    <property type="nucleotide sequence ID" value="NZ_CP011371.1"/>
</dbReference>
<dbReference type="Pfam" id="PF00498">
    <property type="entry name" value="FHA"/>
    <property type="match status" value="1"/>
</dbReference>
<feature type="domain" description="FHA" evidence="1">
    <location>
        <begin position="215"/>
        <end position="259"/>
    </location>
</feature>
<dbReference type="Gene3D" id="2.60.200.20">
    <property type="match status" value="1"/>
</dbReference>
<evidence type="ECO:0000259" key="1">
    <source>
        <dbReference type="PROSITE" id="PS50006"/>
    </source>
</evidence>
<dbReference type="AlphaFoldDB" id="A0A0G3BPZ2"/>
<dbReference type="SMART" id="SM00044">
    <property type="entry name" value="CYCc"/>
    <property type="match status" value="1"/>
</dbReference>
<dbReference type="SUPFAM" id="SSF55073">
    <property type="entry name" value="Nucleotide cyclase"/>
    <property type="match status" value="1"/>
</dbReference>
<dbReference type="STRING" id="413882.AAW51_1939"/>
<dbReference type="PROSITE" id="PS50125">
    <property type="entry name" value="GUANYLATE_CYCLASE_2"/>
    <property type="match status" value="1"/>
</dbReference>
<dbReference type="Pfam" id="PF00211">
    <property type="entry name" value="Guanylate_cyc"/>
    <property type="match status" value="1"/>
</dbReference>
<dbReference type="InterPro" id="IPR050697">
    <property type="entry name" value="Adenylyl/Guanylyl_Cyclase_3/4"/>
</dbReference>
<dbReference type="Proteomes" id="UP000035352">
    <property type="component" value="Chromosome"/>
</dbReference>
<dbReference type="SMART" id="SM00240">
    <property type="entry name" value="FHA"/>
    <property type="match status" value="1"/>
</dbReference>
<protein>
    <submittedName>
        <fullName evidence="3">Adenylate cyclase</fullName>
    </submittedName>
</protein>
<dbReference type="InterPro" id="IPR001054">
    <property type="entry name" value="A/G_cyclase"/>
</dbReference>
<gene>
    <name evidence="3" type="ORF">AAW51_1939</name>
</gene>
<dbReference type="InterPro" id="IPR008984">
    <property type="entry name" value="SMAD_FHA_dom_sf"/>
</dbReference>
<dbReference type="CDD" id="cd07302">
    <property type="entry name" value="CHD"/>
    <property type="match status" value="1"/>
</dbReference>
<dbReference type="EMBL" id="CP011371">
    <property type="protein sequence ID" value="AKJ28630.1"/>
    <property type="molecule type" value="Genomic_DNA"/>
</dbReference>
<dbReference type="GO" id="GO:0009190">
    <property type="term" value="P:cyclic nucleotide biosynthetic process"/>
    <property type="evidence" value="ECO:0007669"/>
    <property type="project" value="InterPro"/>
</dbReference>